<dbReference type="GO" id="GO:0005524">
    <property type="term" value="F:ATP binding"/>
    <property type="evidence" value="ECO:0007669"/>
    <property type="project" value="UniProtKB-KW"/>
</dbReference>
<evidence type="ECO:0000256" key="2">
    <source>
        <dbReference type="PIRSR" id="PIRSR640198-2"/>
    </source>
</evidence>
<keyword evidence="6" id="KW-1185">Reference proteome</keyword>
<dbReference type="InterPro" id="IPR036597">
    <property type="entry name" value="Fido-like_dom_sf"/>
</dbReference>
<keyword evidence="2" id="KW-0547">Nucleotide-binding</keyword>
<dbReference type="Pfam" id="PF02661">
    <property type="entry name" value="Fic"/>
    <property type="match status" value="1"/>
</dbReference>
<keyword evidence="2" id="KW-0067">ATP-binding</keyword>
<dbReference type="EMBL" id="AWFF01000046">
    <property type="protein sequence ID" value="KCZ53724.1"/>
    <property type="molecule type" value="Genomic_DNA"/>
</dbReference>
<comment type="caution">
    <text evidence="5">The sequence shown here is derived from an EMBL/GenBank/DDBJ whole genome shotgun (WGS) entry which is preliminary data.</text>
</comment>
<dbReference type="PATRIC" id="fig|1280946.3.peg.2380"/>
<evidence type="ECO:0000256" key="1">
    <source>
        <dbReference type="PIRSR" id="PIRSR640198-1"/>
    </source>
</evidence>
<name>A0A062UAW3_9PROT</name>
<dbReference type="InterPro" id="IPR040198">
    <property type="entry name" value="Fido_containing"/>
</dbReference>
<proteinExistence type="predicted"/>
<feature type="binding site" evidence="2">
    <location>
        <begin position="227"/>
        <end position="234"/>
    </location>
    <ligand>
        <name>ATP</name>
        <dbReference type="ChEBI" id="CHEBI:30616"/>
    </ligand>
</feature>
<dbReference type="STRING" id="1280946.HY29_16070"/>
<dbReference type="InterPro" id="IPR003812">
    <property type="entry name" value="Fido"/>
</dbReference>
<feature type="region of interest" description="Disordered" evidence="3">
    <location>
        <begin position="1"/>
        <end position="25"/>
    </location>
</feature>
<reference evidence="5 6" key="1">
    <citation type="journal article" date="2014" name="Antonie Van Leeuwenhoek">
        <title>Hyphomonas beringensis sp. nov. and Hyphomonas chukchiensis sp. nov., isolated from surface seawater of the Bering Sea and Chukchi Sea.</title>
        <authorList>
            <person name="Li C."/>
            <person name="Lai Q."/>
            <person name="Li G."/>
            <person name="Dong C."/>
            <person name="Wang J."/>
            <person name="Liao Y."/>
            <person name="Shao Z."/>
        </authorList>
    </citation>
    <scope>NUCLEOTIDE SEQUENCE [LARGE SCALE GENOMIC DNA]</scope>
    <source>
        <strain evidence="5 6">25B14_1</strain>
    </source>
</reference>
<evidence type="ECO:0000313" key="6">
    <source>
        <dbReference type="Proteomes" id="UP000027037"/>
    </source>
</evidence>
<accession>A0A062UAW3</accession>
<dbReference type="AlphaFoldDB" id="A0A062UAW3"/>
<dbReference type="PANTHER" id="PTHR13504:SF38">
    <property type="entry name" value="FIDO DOMAIN-CONTAINING PROTEIN"/>
    <property type="match status" value="1"/>
</dbReference>
<dbReference type="eggNOG" id="COG3177">
    <property type="taxonomic scope" value="Bacteria"/>
</dbReference>
<dbReference type="RefSeq" id="WP_034797188.1">
    <property type="nucleotide sequence ID" value="NZ_AWFF01000046.1"/>
</dbReference>
<evidence type="ECO:0000313" key="5">
    <source>
        <dbReference type="EMBL" id="KCZ53724.1"/>
    </source>
</evidence>
<dbReference type="Proteomes" id="UP000027037">
    <property type="component" value="Unassembled WGS sequence"/>
</dbReference>
<sequence>MSDSPADTEPAKTQPEDRGESTGLMEPMLVSESGPRRAGLADLAVDLAARSAGFRRSLPDGVLRALSQLVRAMNCYYSNLIEGHDTHPIDIERAMEGDYSADPEKRDLQLEARAHITVQAWIDEGGLDGRAVTSDGLLDVHRRFCELLPDELLWVENPDTGDRLRVEPGELRGSDVAVGRHLAVSPGAVPRFLARFEQAYGRLGRVDSLIAAAAAHHRLLWIHPFLDGNGRVARLMSYAMLRETLDTGGVWSIARGLARNEAEYKQHLAACDGPRRGDLDGRGTLSEEALASFAGFFLRTCIDQVTFMEELVQPERLRARIQLWAEEEMRIGTLPPKSGAVLDAVLYRGELPRGDVQGLLDTSERNARRVTSALIEKGVVTSDSTRAPLRLAFPAALASRWMPGLFPEKRGE</sequence>
<dbReference type="PANTHER" id="PTHR13504">
    <property type="entry name" value="FIDO DOMAIN-CONTAINING PROTEIN DDB_G0283145"/>
    <property type="match status" value="1"/>
</dbReference>
<evidence type="ECO:0000259" key="4">
    <source>
        <dbReference type="PROSITE" id="PS51459"/>
    </source>
</evidence>
<protein>
    <recommendedName>
        <fullName evidence="4">Fido domain-containing protein</fullName>
    </recommendedName>
</protein>
<feature type="active site" evidence="1">
    <location>
        <position position="223"/>
    </location>
</feature>
<feature type="binding site" evidence="2">
    <location>
        <begin position="178"/>
        <end position="181"/>
    </location>
    <ligand>
        <name>ATP</name>
        <dbReference type="ChEBI" id="CHEBI:30616"/>
    </ligand>
</feature>
<dbReference type="Gene3D" id="1.10.3290.10">
    <property type="entry name" value="Fido-like domain"/>
    <property type="match status" value="1"/>
</dbReference>
<gene>
    <name evidence="5" type="ORF">HY29_16070</name>
</gene>
<dbReference type="SUPFAM" id="SSF140931">
    <property type="entry name" value="Fic-like"/>
    <property type="match status" value="1"/>
</dbReference>
<organism evidence="5 6">
    <name type="scientific">Hyphomonas beringensis</name>
    <dbReference type="NCBI Taxonomy" id="1280946"/>
    <lineage>
        <taxon>Bacteria</taxon>
        <taxon>Pseudomonadati</taxon>
        <taxon>Pseudomonadota</taxon>
        <taxon>Alphaproteobacteria</taxon>
        <taxon>Hyphomonadales</taxon>
        <taxon>Hyphomonadaceae</taxon>
        <taxon>Hyphomonas</taxon>
    </lineage>
</organism>
<evidence type="ECO:0000256" key="3">
    <source>
        <dbReference type="SAM" id="MobiDB-lite"/>
    </source>
</evidence>
<feature type="domain" description="Fido" evidence="4">
    <location>
        <begin position="132"/>
        <end position="299"/>
    </location>
</feature>
<dbReference type="PROSITE" id="PS51459">
    <property type="entry name" value="FIDO"/>
    <property type="match status" value="1"/>
</dbReference>